<proteinExistence type="predicted"/>
<keyword evidence="2" id="KW-0472">Membrane</keyword>
<dbReference type="GeneID" id="6083757"/>
<keyword evidence="2" id="KW-0812">Transmembrane</keyword>
<evidence type="ECO:0000313" key="4">
    <source>
        <dbReference type="Proteomes" id="UP000001194"/>
    </source>
</evidence>
<protein>
    <submittedName>
        <fullName evidence="3">Predicted protein</fullName>
    </submittedName>
</protein>
<dbReference type="AlphaFoldDB" id="B0DVW9"/>
<sequence>MLSTFHNNTQKRQAHLAPVVKQEMKPNTTPPPTSPLATSNPILTSPLSPASLLPPPPAALTAEPAAVNMSPVIPSLPPTSTTESTATHAMPLVNDEMTLPTPSTMSIIPSPLLAPVTDSSEVTHATPLSSDMVNLPSSAALLSVSGPDASLVIPSAQQGVPLTPDGDSPLDGEELENQHNAALPARLVRPVGTRPLVNLLRSKHFRAPSGPSKRLMALRKVQDNKASQAKSASNAKVVDTPSKHGSFCYPYLLPASDSWVVAIDALISTVILITGWKLLLSFEMDFFYLGFVQLCSIGWDAGFLCGLMWFGCGVHLQFALVRFGSTWFNLPSPYFHWYSTTDSSLSTTRSKKVIGTPLAVAIRLIMLQQRCTGIHSALNLECTSRISRNIASSMAL</sequence>
<organism evidence="4">
    <name type="scientific">Laccaria bicolor (strain S238N-H82 / ATCC MYA-4686)</name>
    <name type="common">Bicoloured deceiver</name>
    <name type="synonym">Laccaria laccata var. bicolor</name>
    <dbReference type="NCBI Taxonomy" id="486041"/>
    <lineage>
        <taxon>Eukaryota</taxon>
        <taxon>Fungi</taxon>
        <taxon>Dikarya</taxon>
        <taxon>Basidiomycota</taxon>
        <taxon>Agaricomycotina</taxon>
        <taxon>Agaricomycetes</taxon>
        <taxon>Agaricomycetidae</taxon>
        <taxon>Agaricales</taxon>
        <taxon>Agaricineae</taxon>
        <taxon>Hydnangiaceae</taxon>
        <taxon>Laccaria</taxon>
    </lineage>
</organism>
<reference evidence="3 4" key="1">
    <citation type="journal article" date="2008" name="Nature">
        <title>The genome of Laccaria bicolor provides insights into mycorrhizal symbiosis.</title>
        <authorList>
            <person name="Martin F."/>
            <person name="Aerts A."/>
            <person name="Ahren D."/>
            <person name="Brun A."/>
            <person name="Danchin E.G.J."/>
            <person name="Duchaussoy F."/>
            <person name="Gibon J."/>
            <person name="Kohler A."/>
            <person name="Lindquist E."/>
            <person name="Pereda V."/>
            <person name="Salamov A."/>
            <person name="Shapiro H.J."/>
            <person name="Wuyts J."/>
            <person name="Blaudez D."/>
            <person name="Buee M."/>
            <person name="Brokstein P."/>
            <person name="Canbaeck B."/>
            <person name="Cohen D."/>
            <person name="Courty P.E."/>
            <person name="Coutinho P.M."/>
            <person name="Delaruelle C."/>
            <person name="Detter J.C."/>
            <person name="Deveau A."/>
            <person name="DiFazio S."/>
            <person name="Duplessis S."/>
            <person name="Fraissinet-Tachet L."/>
            <person name="Lucic E."/>
            <person name="Frey-Klett P."/>
            <person name="Fourrey C."/>
            <person name="Feussner I."/>
            <person name="Gay G."/>
            <person name="Grimwood J."/>
            <person name="Hoegger P.J."/>
            <person name="Jain P."/>
            <person name="Kilaru S."/>
            <person name="Labbe J."/>
            <person name="Lin Y.C."/>
            <person name="Legue V."/>
            <person name="Le Tacon F."/>
            <person name="Marmeisse R."/>
            <person name="Melayah D."/>
            <person name="Montanini B."/>
            <person name="Muratet M."/>
            <person name="Nehls U."/>
            <person name="Niculita-Hirzel H."/>
            <person name="Oudot-Le Secq M.P."/>
            <person name="Peter M."/>
            <person name="Quesneville H."/>
            <person name="Rajashekar B."/>
            <person name="Reich M."/>
            <person name="Rouhier N."/>
            <person name="Schmutz J."/>
            <person name="Yin T."/>
            <person name="Chalot M."/>
            <person name="Henrissat B."/>
            <person name="Kuees U."/>
            <person name="Lucas S."/>
            <person name="Van de Peer Y."/>
            <person name="Podila G.K."/>
            <person name="Polle A."/>
            <person name="Pukkila P.J."/>
            <person name="Richardson P.M."/>
            <person name="Rouze P."/>
            <person name="Sanders I.R."/>
            <person name="Stajich J.E."/>
            <person name="Tunlid A."/>
            <person name="Tuskan G."/>
            <person name="Grigoriev I.V."/>
        </authorList>
    </citation>
    <scope>NUCLEOTIDE SEQUENCE [LARGE SCALE GENOMIC DNA]</scope>
    <source>
        <strain evidence="4">S238N-H82 / ATCC MYA-4686</strain>
    </source>
</reference>
<dbReference type="HOGENOM" id="CLU_696521_0_0_1"/>
<accession>B0DVW9</accession>
<evidence type="ECO:0000313" key="3">
    <source>
        <dbReference type="EMBL" id="EDR01248.1"/>
    </source>
</evidence>
<evidence type="ECO:0000256" key="1">
    <source>
        <dbReference type="SAM" id="MobiDB-lite"/>
    </source>
</evidence>
<name>B0DVW9_LACBS</name>
<keyword evidence="2" id="KW-1133">Transmembrane helix</keyword>
<feature type="transmembrane region" description="Helical" evidence="2">
    <location>
        <begin position="286"/>
        <end position="310"/>
    </location>
</feature>
<dbReference type="EMBL" id="DS547141">
    <property type="protein sequence ID" value="EDR01248.1"/>
    <property type="molecule type" value="Genomic_DNA"/>
</dbReference>
<feature type="compositionally biased region" description="Polar residues" evidence="1">
    <location>
        <begin position="1"/>
        <end position="11"/>
    </location>
</feature>
<feature type="transmembrane region" description="Helical" evidence="2">
    <location>
        <begin position="259"/>
        <end position="279"/>
    </location>
</feature>
<feature type="region of interest" description="Disordered" evidence="1">
    <location>
        <begin position="1"/>
        <end position="40"/>
    </location>
</feature>
<dbReference type="Proteomes" id="UP000001194">
    <property type="component" value="Unassembled WGS sequence"/>
</dbReference>
<dbReference type="InParanoid" id="B0DVW9"/>
<keyword evidence="4" id="KW-1185">Reference proteome</keyword>
<dbReference type="KEGG" id="lbc:LACBIDRAFT_333437"/>
<dbReference type="RefSeq" id="XP_001888124.1">
    <property type="nucleotide sequence ID" value="XM_001888089.1"/>
</dbReference>
<gene>
    <name evidence="3" type="ORF">LACBIDRAFT_333437</name>
</gene>
<evidence type="ECO:0000256" key="2">
    <source>
        <dbReference type="SAM" id="Phobius"/>
    </source>
</evidence>